<keyword evidence="6 7" id="KW-0694">RNA-binding</keyword>
<keyword evidence="4 7" id="KW-0808">Transferase</keyword>
<gene>
    <name evidence="7 10" type="primary">rsmA</name>
    <name evidence="7" type="synonym">ksgA</name>
    <name evidence="10" type="ORF">E2605_03945</name>
</gene>
<dbReference type="SUPFAM" id="SSF53335">
    <property type="entry name" value="S-adenosyl-L-methionine-dependent methyltransferases"/>
    <property type="match status" value="1"/>
</dbReference>
<dbReference type="PANTHER" id="PTHR11727">
    <property type="entry name" value="DIMETHYLADENOSINE TRANSFERASE"/>
    <property type="match status" value="1"/>
</dbReference>
<evidence type="ECO:0000313" key="10">
    <source>
        <dbReference type="EMBL" id="TFD97778.1"/>
    </source>
</evidence>
<dbReference type="GO" id="GO:0003723">
    <property type="term" value="F:RNA binding"/>
    <property type="evidence" value="ECO:0007669"/>
    <property type="project" value="UniProtKB-UniRule"/>
</dbReference>
<dbReference type="InterPro" id="IPR029063">
    <property type="entry name" value="SAM-dependent_MTases_sf"/>
</dbReference>
<evidence type="ECO:0000256" key="1">
    <source>
        <dbReference type="ARBA" id="ARBA00022490"/>
    </source>
</evidence>
<keyword evidence="1 7" id="KW-0963">Cytoplasm</keyword>
<accession>A0A4Y8L6T1</accession>
<evidence type="ECO:0000256" key="8">
    <source>
        <dbReference type="PROSITE-ProRule" id="PRU01026"/>
    </source>
</evidence>
<dbReference type="GO" id="GO:0005829">
    <property type="term" value="C:cytosol"/>
    <property type="evidence" value="ECO:0007669"/>
    <property type="project" value="TreeGrafter"/>
</dbReference>
<comment type="subcellular location">
    <subcellularLocation>
        <location evidence="7">Cytoplasm</location>
    </subcellularLocation>
</comment>
<proteinExistence type="inferred from homology"/>
<evidence type="ECO:0000256" key="6">
    <source>
        <dbReference type="ARBA" id="ARBA00022884"/>
    </source>
</evidence>
<comment type="function">
    <text evidence="7">Specifically dimethylates two adjacent adenosines (A1518 and A1519) in the loop of a conserved hairpin near the 3'-end of 16S rRNA in the 30S particle. May play a critical role in biogenesis of 30S subunits.</text>
</comment>
<dbReference type="InterPro" id="IPR023165">
    <property type="entry name" value="rRNA_Ade_diMease-like_C"/>
</dbReference>
<dbReference type="PROSITE" id="PS51689">
    <property type="entry name" value="SAM_RNA_A_N6_MT"/>
    <property type="match status" value="1"/>
</dbReference>
<feature type="binding site" evidence="7 8">
    <location>
        <position position="61"/>
    </location>
    <ligand>
        <name>S-adenosyl-L-methionine</name>
        <dbReference type="ChEBI" id="CHEBI:59789"/>
    </ligand>
</feature>
<sequence length="271" mass="30822">MGAVTPKKFLGQHFLTDLQIAKRIADTLDDFSEIPAIEVGPGMGVLTQFILEKNIDLTVVELDRESVPYLQEHFPGLNGKIIEGDFLKLNLTDICPDKFTVIGNYPYNISSQIFFKVLDYKDHIPCCSGMLQKEVAERIASKPGKKAYGILSVLLQAWYDIEYLFTVSETVFNPPPKVKSAVIKLVRNSRTSLDCDEKLFKTVIKTSFNQRRKTLRNSMKPMLGKDNEVYSDSIFDKRPEQLSVEEFVYLTNLTQKHMPTGSENSGIRRKE</sequence>
<evidence type="ECO:0000256" key="5">
    <source>
        <dbReference type="ARBA" id="ARBA00022691"/>
    </source>
</evidence>
<dbReference type="EC" id="2.1.1.182" evidence="7"/>
<evidence type="ECO:0000256" key="7">
    <source>
        <dbReference type="HAMAP-Rule" id="MF_00607"/>
    </source>
</evidence>
<dbReference type="STRING" id="1121485.GCA_000426485_03341"/>
<evidence type="ECO:0000256" key="4">
    <source>
        <dbReference type="ARBA" id="ARBA00022679"/>
    </source>
</evidence>
<dbReference type="Pfam" id="PF00398">
    <property type="entry name" value="RrnaAD"/>
    <property type="match status" value="1"/>
</dbReference>
<dbReference type="RefSeq" id="WP_134435569.1">
    <property type="nucleotide sequence ID" value="NZ_JBEBQM010000008.1"/>
</dbReference>
<feature type="binding site" evidence="7 8">
    <location>
        <position position="40"/>
    </location>
    <ligand>
        <name>S-adenosyl-L-methionine</name>
        <dbReference type="ChEBI" id="CHEBI:59789"/>
    </ligand>
</feature>
<name>A0A4Y8L6T1_9BACT</name>
<evidence type="ECO:0000256" key="3">
    <source>
        <dbReference type="ARBA" id="ARBA00022603"/>
    </source>
</evidence>
<dbReference type="SMART" id="SM00650">
    <property type="entry name" value="rADc"/>
    <property type="match status" value="1"/>
</dbReference>
<dbReference type="FunFam" id="1.10.8.100:FF:000001">
    <property type="entry name" value="Ribosomal RNA small subunit methyltransferase A"/>
    <property type="match status" value="1"/>
</dbReference>
<dbReference type="InterPro" id="IPR020598">
    <property type="entry name" value="rRNA_Ade_methylase_Trfase_N"/>
</dbReference>
<evidence type="ECO:0000256" key="2">
    <source>
        <dbReference type="ARBA" id="ARBA00022552"/>
    </source>
</evidence>
<dbReference type="PANTHER" id="PTHR11727:SF7">
    <property type="entry name" value="DIMETHYLADENOSINE TRANSFERASE-RELATED"/>
    <property type="match status" value="1"/>
</dbReference>
<dbReference type="OrthoDB" id="9814755at2"/>
<protein>
    <recommendedName>
        <fullName evidence="7">Ribosomal RNA small subunit methyltransferase A</fullName>
        <ecNumber evidence="7">2.1.1.182</ecNumber>
    </recommendedName>
    <alternativeName>
        <fullName evidence="7">16S rRNA (adenine(1518)-N(6)/adenine(1519)-N(6))-dimethyltransferase</fullName>
    </alternativeName>
    <alternativeName>
        <fullName evidence="7">16S rRNA dimethyladenosine transferase</fullName>
    </alternativeName>
    <alternativeName>
        <fullName evidence="7">16S rRNA dimethylase</fullName>
    </alternativeName>
    <alternativeName>
        <fullName evidence="7">S-adenosylmethionine-6-N', N'-adenosyl(rRNA) dimethyltransferase</fullName>
    </alternativeName>
</protein>
<dbReference type="PROSITE" id="PS01131">
    <property type="entry name" value="RRNA_A_DIMETH"/>
    <property type="match status" value="1"/>
</dbReference>
<dbReference type="GO" id="GO:0052908">
    <property type="term" value="F:16S rRNA (adenine(1518)-N(6)/adenine(1519)-N(6))-dimethyltransferase activity"/>
    <property type="evidence" value="ECO:0007669"/>
    <property type="project" value="UniProtKB-EC"/>
</dbReference>
<comment type="catalytic activity">
    <reaction evidence="7">
        <text>adenosine(1518)/adenosine(1519) in 16S rRNA + 4 S-adenosyl-L-methionine = N(6)-dimethyladenosine(1518)/N(6)-dimethyladenosine(1519) in 16S rRNA + 4 S-adenosyl-L-homocysteine + 4 H(+)</text>
        <dbReference type="Rhea" id="RHEA:19609"/>
        <dbReference type="Rhea" id="RHEA-COMP:10232"/>
        <dbReference type="Rhea" id="RHEA-COMP:10233"/>
        <dbReference type="ChEBI" id="CHEBI:15378"/>
        <dbReference type="ChEBI" id="CHEBI:57856"/>
        <dbReference type="ChEBI" id="CHEBI:59789"/>
        <dbReference type="ChEBI" id="CHEBI:74411"/>
        <dbReference type="ChEBI" id="CHEBI:74493"/>
        <dbReference type="EC" id="2.1.1.182"/>
    </reaction>
</comment>
<feature type="binding site" evidence="7 8">
    <location>
        <position position="85"/>
    </location>
    <ligand>
        <name>S-adenosyl-L-methionine</name>
        <dbReference type="ChEBI" id="CHEBI:59789"/>
    </ligand>
</feature>
<keyword evidence="3 7" id="KW-0489">Methyltransferase</keyword>
<dbReference type="EMBL" id="SOML01000002">
    <property type="protein sequence ID" value="TFD97778.1"/>
    <property type="molecule type" value="Genomic_DNA"/>
</dbReference>
<dbReference type="InterPro" id="IPR001737">
    <property type="entry name" value="KsgA/Erm"/>
</dbReference>
<comment type="caution">
    <text evidence="10">The sequence shown here is derived from an EMBL/GenBank/DDBJ whole genome shotgun (WGS) entry which is preliminary data.</text>
</comment>
<reference evidence="10 11" key="1">
    <citation type="submission" date="2019-03" db="EMBL/GenBank/DDBJ databases">
        <title>San Antonio Military Medical Center submission to MRSN (WRAIR), pending publication.</title>
        <authorList>
            <person name="Blyth D.M."/>
            <person name="Mccarthy S.L."/>
            <person name="Schall S.E."/>
            <person name="Stam J.A."/>
            <person name="Ong A.C."/>
            <person name="Mcgann P.T."/>
        </authorList>
    </citation>
    <scope>NUCLEOTIDE SEQUENCE [LARGE SCALE GENOMIC DNA]</scope>
    <source>
        <strain evidence="10 11">MRSN571793</strain>
    </source>
</reference>
<dbReference type="Gene3D" id="3.40.50.150">
    <property type="entry name" value="Vaccinia Virus protein VP39"/>
    <property type="match status" value="1"/>
</dbReference>
<feature type="binding site" evidence="7 8">
    <location>
        <position position="15"/>
    </location>
    <ligand>
        <name>S-adenosyl-L-methionine</name>
        <dbReference type="ChEBI" id="CHEBI:59789"/>
    </ligand>
</feature>
<dbReference type="Gene3D" id="1.10.8.100">
    <property type="entry name" value="Ribosomal RNA adenine dimethylase-like, domain 2"/>
    <property type="match status" value="1"/>
</dbReference>
<dbReference type="InterPro" id="IPR011530">
    <property type="entry name" value="rRNA_adenine_dimethylase"/>
</dbReference>
<keyword evidence="5 7" id="KW-0949">S-adenosyl-L-methionine</keyword>
<feature type="binding site" evidence="7 8">
    <location>
        <position position="104"/>
    </location>
    <ligand>
        <name>S-adenosyl-L-methionine</name>
        <dbReference type="ChEBI" id="CHEBI:59789"/>
    </ligand>
</feature>
<feature type="domain" description="Ribosomal RNA adenine methylase transferase N-terminal" evidence="9">
    <location>
        <begin position="20"/>
        <end position="189"/>
    </location>
</feature>
<keyword evidence="11" id="KW-1185">Reference proteome</keyword>
<dbReference type="AlphaFoldDB" id="A0A4Y8L6T1"/>
<organism evidence="10 11">
    <name type="scientific">Dysgonomonas capnocytophagoides</name>
    <dbReference type="NCBI Taxonomy" id="45254"/>
    <lineage>
        <taxon>Bacteria</taxon>
        <taxon>Pseudomonadati</taxon>
        <taxon>Bacteroidota</taxon>
        <taxon>Bacteroidia</taxon>
        <taxon>Bacteroidales</taxon>
        <taxon>Dysgonomonadaceae</taxon>
        <taxon>Dysgonomonas</taxon>
    </lineage>
</organism>
<keyword evidence="2 7" id="KW-0698">rRNA processing</keyword>
<dbReference type="HAMAP" id="MF_00607">
    <property type="entry name" value="16SrRNA_methyltr_A"/>
    <property type="match status" value="1"/>
</dbReference>
<feature type="binding site" evidence="7 8">
    <location>
        <position position="13"/>
    </location>
    <ligand>
        <name>S-adenosyl-L-methionine</name>
        <dbReference type="ChEBI" id="CHEBI:59789"/>
    </ligand>
</feature>
<evidence type="ECO:0000259" key="9">
    <source>
        <dbReference type="SMART" id="SM00650"/>
    </source>
</evidence>
<evidence type="ECO:0000313" key="11">
    <source>
        <dbReference type="Proteomes" id="UP000297861"/>
    </source>
</evidence>
<dbReference type="NCBIfam" id="TIGR00755">
    <property type="entry name" value="ksgA"/>
    <property type="match status" value="1"/>
</dbReference>
<dbReference type="Proteomes" id="UP000297861">
    <property type="component" value="Unassembled WGS sequence"/>
</dbReference>
<dbReference type="InterPro" id="IPR020596">
    <property type="entry name" value="rRNA_Ade_Mease_Trfase_CS"/>
</dbReference>
<dbReference type="FunFam" id="3.40.50.150:FF:000157">
    <property type="entry name" value="Ribosomal RNA small subunit methyltransferase A"/>
    <property type="match status" value="1"/>
</dbReference>
<comment type="similarity">
    <text evidence="7">Belongs to the class I-like SAM-binding methyltransferase superfamily. rRNA adenine N(6)-methyltransferase family. RsmA subfamily.</text>
</comment>